<dbReference type="Proteomes" id="UP000315369">
    <property type="component" value="Unassembled WGS sequence"/>
</dbReference>
<comment type="caution">
    <text evidence="3">The sequence shown here is derived from an EMBL/GenBank/DDBJ whole genome shotgun (WGS) entry which is preliminary data.</text>
</comment>
<dbReference type="RefSeq" id="WP_141644444.1">
    <property type="nucleotide sequence ID" value="NZ_VIFM01000086.1"/>
</dbReference>
<keyword evidence="1" id="KW-0732">Signal</keyword>
<keyword evidence="4" id="KW-1185">Reference proteome</keyword>
<dbReference type="GO" id="GO:0008236">
    <property type="term" value="F:serine-type peptidase activity"/>
    <property type="evidence" value="ECO:0007669"/>
    <property type="project" value="InterPro"/>
</dbReference>
<evidence type="ECO:0000313" key="3">
    <source>
        <dbReference type="EMBL" id="TQF13832.1"/>
    </source>
</evidence>
<dbReference type="Pfam" id="PF00326">
    <property type="entry name" value="Peptidase_S9"/>
    <property type="match status" value="1"/>
</dbReference>
<evidence type="ECO:0000313" key="4">
    <source>
        <dbReference type="Proteomes" id="UP000315369"/>
    </source>
</evidence>
<evidence type="ECO:0000259" key="2">
    <source>
        <dbReference type="Pfam" id="PF00326"/>
    </source>
</evidence>
<reference evidence="3 4" key="1">
    <citation type="submission" date="2019-06" db="EMBL/GenBank/DDBJ databases">
        <authorList>
            <person name="Livingstone P."/>
            <person name="Whitworth D."/>
        </authorList>
    </citation>
    <scope>NUCLEOTIDE SEQUENCE [LARGE SCALE GENOMIC DNA]</scope>
    <source>
        <strain evidence="3 4">AM401</strain>
    </source>
</reference>
<dbReference type="SUPFAM" id="SSF53474">
    <property type="entry name" value="alpha/beta-Hydrolases"/>
    <property type="match status" value="1"/>
</dbReference>
<dbReference type="InterPro" id="IPR001375">
    <property type="entry name" value="Peptidase_S9_cat"/>
</dbReference>
<dbReference type="EMBL" id="VIFM01000086">
    <property type="protein sequence ID" value="TQF13832.1"/>
    <property type="molecule type" value="Genomic_DNA"/>
</dbReference>
<organism evidence="3 4">
    <name type="scientific">Myxococcus llanfairpwllgwyngyllgogerychwyrndrobwllllantysiliogogogochensis</name>
    <dbReference type="NCBI Taxonomy" id="2590453"/>
    <lineage>
        <taxon>Bacteria</taxon>
        <taxon>Pseudomonadati</taxon>
        <taxon>Myxococcota</taxon>
        <taxon>Myxococcia</taxon>
        <taxon>Myxococcales</taxon>
        <taxon>Cystobacterineae</taxon>
        <taxon>Myxococcaceae</taxon>
        <taxon>Myxococcus</taxon>
    </lineage>
</organism>
<proteinExistence type="predicted"/>
<dbReference type="GO" id="GO:0006508">
    <property type="term" value="P:proteolysis"/>
    <property type="evidence" value="ECO:0007669"/>
    <property type="project" value="InterPro"/>
</dbReference>
<feature type="domain" description="Peptidase S9 prolyl oligopeptidase catalytic" evidence="2">
    <location>
        <begin position="164"/>
        <end position="311"/>
    </location>
</feature>
<dbReference type="AlphaFoldDB" id="A0A540WXW2"/>
<dbReference type="OrthoDB" id="5379857at2"/>
<gene>
    <name evidence="3" type="ORF">FJV41_21735</name>
</gene>
<dbReference type="Gene3D" id="3.40.50.1820">
    <property type="entry name" value="alpha/beta hydrolase"/>
    <property type="match status" value="1"/>
</dbReference>
<feature type="signal peptide" evidence="1">
    <location>
        <begin position="1"/>
        <end position="17"/>
    </location>
</feature>
<feature type="chain" id="PRO_5021754846" evidence="1">
    <location>
        <begin position="18"/>
        <end position="453"/>
    </location>
</feature>
<dbReference type="InterPro" id="IPR029058">
    <property type="entry name" value="AB_hydrolase_fold"/>
</dbReference>
<evidence type="ECO:0000256" key="1">
    <source>
        <dbReference type="SAM" id="SignalP"/>
    </source>
</evidence>
<accession>A0A540WXW2</accession>
<name>A0A540WXW2_9BACT</name>
<protein>
    <submittedName>
        <fullName evidence="3">Prolyl oligopeptidase family serine peptidase</fullName>
    </submittedName>
</protein>
<sequence>MRTILLALALLGCSASASDVEGVSPDTTELANPALSVTVLGSGQAEAGGQLWQYHLLRLQEAGKAPTYAQWFPPRNPGLWPTMMLTRPYDGITWTGEVVDQKWALRGPGIHPDDSEPHHHAGSSAIAFSISPPEFIAAESFFYLFHDFGVLNVFGRFYAGGDIQNDRDDMHAGMRFLAQAPGVDRSRIGVHGGSWGGFEALYAAADAPVEARPKVGVALFPLSDFARQYEYLTSVIPARVSDPVVRNQYATFFEPYLRRINATTGGAPGTAGADYSRWTREHLAPKLSTPFLVIHEDWDTLVPVEQTQTLASLVGPSLTALYLLHLDAPDWNTRGLDHGLLVGQYGHAVNTVTLGHLLTNLGGPSQVLFVPFVQDTLVAWLWEVRVLQYYGRDMSAVAPRLRELADPRVALFELTTGGVVLGAEWVALAVNALWGTQYTAANIREALSAGLPP</sequence>